<dbReference type="CDD" id="cd03249">
    <property type="entry name" value="ABC_MTABC3_MDL1_MDL2"/>
    <property type="match status" value="2"/>
</dbReference>
<comment type="similarity">
    <text evidence="2">Belongs to the ABC transporter superfamily. ABCB family. Multidrug resistance exporter (TC 3.A.1.201) subfamily.</text>
</comment>
<dbReference type="Proteomes" id="UP000095023">
    <property type="component" value="Unassembled WGS sequence"/>
</dbReference>
<dbReference type="Pfam" id="PF00664">
    <property type="entry name" value="ABC_membrane"/>
    <property type="match status" value="2"/>
</dbReference>
<keyword evidence="5" id="KW-0067">ATP-binding</keyword>
<dbReference type="InterPro" id="IPR003593">
    <property type="entry name" value="AAA+_ATPase"/>
</dbReference>
<dbReference type="OrthoDB" id="6500128at2759"/>
<keyword evidence="12" id="KW-1185">Reference proteome</keyword>
<proteinExistence type="inferred from homology"/>
<feature type="domain" description="ABC transmembrane type-1" evidence="10">
    <location>
        <begin position="726"/>
        <end position="1007"/>
    </location>
</feature>
<organism evidence="11 12">
    <name type="scientific">Tortispora caseinolytica NRRL Y-17796</name>
    <dbReference type="NCBI Taxonomy" id="767744"/>
    <lineage>
        <taxon>Eukaryota</taxon>
        <taxon>Fungi</taxon>
        <taxon>Dikarya</taxon>
        <taxon>Ascomycota</taxon>
        <taxon>Saccharomycotina</taxon>
        <taxon>Trigonopsidomycetes</taxon>
        <taxon>Trigonopsidales</taxon>
        <taxon>Trigonopsidaceae</taxon>
        <taxon>Tortispora</taxon>
    </lineage>
</organism>
<sequence>MGSSPDPQRISARSGTEKSYATTYSQDCDSTHTGYSVATVLRKQLECPEQPFKVTYIFRYFSFGEKLAYACAVLLAIALGITLPAMTFIFASSSEKLIEYIANDFSDSEEFKQTIHRQSLAFLYLAIGTFTDAFLAVSLFMNLGEKAVDRIRHEYFKSILSQNIAFFDSFSTGEASLRLMTDANDLQEGMSEKLCLLIMSISSVFGGIALAFIRSWKLALMLLAVFVFIFAVFFLVAGRVRKYSIAASEYDAKADEEAQEAISSIRNVQAFGLEDSTTNFYSSMLAKFAQFSFYREAHVAAIVGTFWLGCYSIFSLGFWQGAKFVHRGELQVSNVISTVLSVSFSALAASENIGKVQNVTRALTAAKRLFATIDRKPYYGKNDDFIGHTLDNVEGSIEFKNVCFAYPSRPDVDILIDFSLKIPQNKTIAIVGESGSGKSSLFGLLERFYCPLSGEITVDGHDIRTLDLHWLREQIGYVTQDSNLFSCSIYDNIALGFKGTKAQSISQDEKLKMVTEAAEIADVLDFINSLPDGFDTEIGERGFKLSGGQKQRVSIARAIVAKPRILLLDEATSALDSHSEKKIQESLETRLAGRTIITIAHRLSTVRNADTIIVMDNGQIVESGSHDELLSLKGRYYSLLHSEQLNGSKLAECNEAVNGGSELTLSRSKMQLDEEVALSKLDKVNTSITDTLIAEGPRAYSIFQLVCKLLVLGKPEYRELIISYTFSAVAASSPILMSVFMGKLFSLFQDVNDTNILPQADIWSGLFFMLGGVAFIAYNFMYSFGAASGTKVIARLKLNCFKALISRPLSYFDIPEHSTGQMMGTLEKLEVADTLTSTVFTKLFASFLTLFSSCIMCLILAWKFAIVGVVCMPLLLLSGYGRLQIMNNVVNEYSEKHKQIAGDLCEAIDAIKTVQSLCSEVKLISDYAAVLDAQSKNTLKLSIKGGSLFSLGYSFYLLVNSLLFYWGGTLLLRKELSLFHFFTCLITLVVGTQSAGALIFANNLSAARNAANQAFDILEYKDEDEDVFSRGELLHDFKGNVEFCDVYFQYTTSKPVLKGLNLKIKAGQYAGIVGSSGCGKSTMINLIESFYTPQAGSVLLDDVPVSSLNLKEYRKKIALVQQEPIIYHGTIRDNIECGRADDGTPVSDEDLDAVCRLANIYDFIQSLPEGYDTMCGNRGALLSGGQKQRITIARALIRDPKVLLLDEATSALDNESESAVQKALDDAAIGRTTISIAHRLSTLARADVIFVLSEGIVAETGTHEELMQMNGLYAELARMQGLKD</sequence>
<evidence type="ECO:0000256" key="8">
    <source>
        <dbReference type="SAM" id="Phobius"/>
    </source>
</evidence>
<dbReference type="EMBL" id="KV453842">
    <property type="protein sequence ID" value="ODV91077.1"/>
    <property type="molecule type" value="Genomic_DNA"/>
</dbReference>
<dbReference type="GO" id="GO:0016887">
    <property type="term" value="F:ATP hydrolysis activity"/>
    <property type="evidence" value="ECO:0007669"/>
    <property type="project" value="InterPro"/>
</dbReference>
<feature type="domain" description="ABC transporter" evidence="9">
    <location>
        <begin position="1041"/>
        <end position="1279"/>
    </location>
</feature>
<dbReference type="FunFam" id="3.40.50.300:FF:000251">
    <property type="entry name" value="ABC transporter B family member 19"/>
    <property type="match status" value="1"/>
</dbReference>
<evidence type="ECO:0000259" key="10">
    <source>
        <dbReference type="PROSITE" id="PS50929"/>
    </source>
</evidence>
<dbReference type="PROSITE" id="PS00211">
    <property type="entry name" value="ABC_TRANSPORTER_1"/>
    <property type="match status" value="2"/>
</dbReference>
<dbReference type="PANTHER" id="PTHR43394:SF1">
    <property type="entry name" value="ATP-BINDING CASSETTE SUB-FAMILY B MEMBER 10, MITOCHONDRIAL"/>
    <property type="match status" value="1"/>
</dbReference>
<dbReference type="Pfam" id="PF00005">
    <property type="entry name" value="ABC_tran"/>
    <property type="match status" value="2"/>
</dbReference>
<gene>
    <name evidence="11" type="ORF">CANCADRAFT_2792</name>
</gene>
<dbReference type="GO" id="GO:0005743">
    <property type="term" value="C:mitochondrial inner membrane"/>
    <property type="evidence" value="ECO:0007669"/>
    <property type="project" value="TreeGrafter"/>
</dbReference>
<dbReference type="FunFam" id="3.40.50.300:FF:000913">
    <property type="entry name" value="ABC multidrug transporter SitT"/>
    <property type="match status" value="1"/>
</dbReference>
<keyword evidence="3 8" id="KW-0812">Transmembrane</keyword>
<feature type="transmembrane region" description="Helical" evidence="8">
    <location>
        <begin position="721"/>
        <end position="741"/>
    </location>
</feature>
<dbReference type="GO" id="GO:0005524">
    <property type="term" value="F:ATP binding"/>
    <property type="evidence" value="ECO:0007669"/>
    <property type="project" value="UniProtKB-KW"/>
</dbReference>
<dbReference type="CDD" id="cd18577">
    <property type="entry name" value="ABC_6TM_Pgp_ABCB1_D1_like"/>
    <property type="match status" value="1"/>
</dbReference>
<feature type="transmembrane region" description="Helical" evidence="8">
    <location>
        <begin position="946"/>
        <end position="966"/>
    </location>
</feature>
<name>A0A1E4TH93_9ASCO</name>
<evidence type="ECO:0000259" key="9">
    <source>
        <dbReference type="PROSITE" id="PS50893"/>
    </source>
</evidence>
<evidence type="ECO:0000256" key="3">
    <source>
        <dbReference type="ARBA" id="ARBA00022692"/>
    </source>
</evidence>
<accession>A0A1E4TH93</accession>
<protein>
    <submittedName>
        <fullName evidence="11">Uncharacterized protein</fullName>
    </submittedName>
</protein>
<feature type="transmembrane region" description="Helical" evidence="8">
    <location>
        <begin position="67"/>
        <end position="91"/>
    </location>
</feature>
<feature type="transmembrane region" description="Helical" evidence="8">
    <location>
        <begin position="762"/>
        <end position="781"/>
    </location>
</feature>
<dbReference type="CDD" id="cd18578">
    <property type="entry name" value="ABC_6TM_Pgp_ABCB1_D2_like"/>
    <property type="match status" value="1"/>
</dbReference>
<comment type="subcellular location">
    <subcellularLocation>
        <location evidence="1">Membrane</location>
        <topology evidence="1">Multi-pass membrane protein</topology>
    </subcellularLocation>
</comment>
<feature type="transmembrane region" description="Helical" evidence="8">
    <location>
        <begin position="219"/>
        <end position="238"/>
    </location>
</feature>
<evidence type="ECO:0000256" key="6">
    <source>
        <dbReference type="ARBA" id="ARBA00022989"/>
    </source>
</evidence>
<dbReference type="SMART" id="SM00382">
    <property type="entry name" value="AAA"/>
    <property type="match status" value="2"/>
</dbReference>
<feature type="domain" description="ABC transmembrane type-1" evidence="10">
    <location>
        <begin position="72"/>
        <end position="344"/>
    </location>
</feature>
<evidence type="ECO:0000256" key="4">
    <source>
        <dbReference type="ARBA" id="ARBA00022741"/>
    </source>
</evidence>
<dbReference type="Gene3D" id="3.40.50.300">
    <property type="entry name" value="P-loop containing nucleotide triphosphate hydrolases"/>
    <property type="match status" value="2"/>
</dbReference>
<dbReference type="SUPFAM" id="SSF90123">
    <property type="entry name" value="ABC transporter transmembrane region"/>
    <property type="match status" value="2"/>
</dbReference>
<evidence type="ECO:0000313" key="12">
    <source>
        <dbReference type="Proteomes" id="UP000095023"/>
    </source>
</evidence>
<keyword evidence="7 8" id="KW-0472">Membrane</keyword>
<evidence type="ECO:0000256" key="7">
    <source>
        <dbReference type="ARBA" id="ARBA00023136"/>
    </source>
</evidence>
<dbReference type="GO" id="GO:0090374">
    <property type="term" value="P:oligopeptide export from mitochondrion"/>
    <property type="evidence" value="ECO:0007669"/>
    <property type="project" value="TreeGrafter"/>
</dbReference>
<dbReference type="GO" id="GO:0015421">
    <property type="term" value="F:ABC-type oligopeptide transporter activity"/>
    <property type="evidence" value="ECO:0007669"/>
    <property type="project" value="TreeGrafter"/>
</dbReference>
<dbReference type="InterPro" id="IPR003439">
    <property type="entry name" value="ABC_transporter-like_ATP-bd"/>
</dbReference>
<feature type="transmembrane region" description="Helical" evidence="8">
    <location>
        <begin position="844"/>
        <end position="877"/>
    </location>
</feature>
<feature type="transmembrane region" description="Helical" evidence="8">
    <location>
        <begin position="297"/>
        <end position="319"/>
    </location>
</feature>
<reference evidence="12" key="1">
    <citation type="submission" date="2016-02" db="EMBL/GenBank/DDBJ databases">
        <title>Comparative genomics of biotechnologically important yeasts.</title>
        <authorList>
            <consortium name="DOE Joint Genome Institute"/>
            <person name="Riley R."/>
            <person name="Haridas S."/>
            <person name="Wolfe K.H."/>
            <person name="Lopes M.R."/>
            <person name="Hittinger C.T."/>
            <person name="Goker M."/>
            <person name="Salamov A."/>
            <person name="Wisecaver J."/>
            <person name="Long T.M."/>
            <person name="Aerts A.L."/>
            <person name="Barry K."/>
            <person name="Choi C."/>
            <person name="Clum A."/>
            <person name="Coughlan A.Y."/>
            <person name="Deshpande S."/>
            <person name="Douglass A.P."/>
            <person name="Hanson S.J."/>
            <person name="Klenk H.-P."/>
            <person name="Labutti K."/>
            <person name="Lapidus A."/>
            <person name="Lindquist E."/>
            <person name="Lipzen A."/>
            <person name="Meier-Kolthoff J.P."/>
            <person name="Ohm R.A."/>
            <person name="Otillar R.P."/>
            <person name="Pangilinan J."/>
            <person name="Peng Y."/>
            <person name="Rokas A."/>
            <person name="Rosa C.A."/>
            <person name="Scheuner C."/>
            <person name="Sibirny A.A."/>
            <person name="Slot J.C."/>
            <person name="Stielow J.B."/>
            <person name="Sun H."/>
            <person name="Kurtzman C.P."/>
            <person name="Blackwell M."/>
            <person name="Jeffries T.W."/>
            <person name="Grigoriev I.V."/>
        </authorList>
    </citation>
    <scope>NUCLEOTIDE SEQUENCE [LARGE SCALE GENOMIC DNA]</scope>
    <source>
        <strain evidence="12">NRRL Y-17796</strain>
    </source>
</reference>
<evidence type="ECO:0000256" key="2">
    <source>
        <dbReference type="ARBA" id="ARBA00007577"/>
    </source>
</evidence>
<dbReference type="SUPFAM" id="SSF52540">
    <property type="entry name" value="P-loop containing nucleoside triphosphate hydrolases"/>
    <property type="match status" value="2"/>
</dbReference>
<dbReference type="PANTHER" id="PTHR43394">
    <property type="entry name" value="ATP-DEPENDENT PERMEASE MDL1, MITOCHONDRIAL"/>
    <property type="match status" value="1"/>
</dbReference>
<dbReference type="PROSITE" id="PS50929">
    <property type="entry name" value="ABC_TM1F"/>
    <property type="match status" value="2"/>
</dbReference>
<feature type="transmembrane region" description="Helical" evidence="8">
    <location>
        <begin position="121"/>
        <end position="143"/>
    </location>
</feature>
<evidence type="ECO:0000256" key="5">
    <source>
        <dbReference type="ARBA" id="ARBA00022840"/>
    </source>
</evidence>
<evidence type="ECO:0000313" key="11">
    <source>
        <dbReference type="EMBL" id="ODV91077.1"/>
    </source>
</evidence>
<dbReference type="InterPro" id="IPR036640">
    <property type="entry name" value="ABC1_TM_sf"/>
</dbReference>
<dbReference type="InterPro" id="IPR039421">
    <property type="entry name" value="Type_1_exporter"/>
</dbReference>
<feature type="domain" description="ABC transporter" evidence="9">
    <location>
        <begin position="397"/>
        <end position="642"/>
    </location>
</feature>
<keyword evidence="6 8" id="KW-1133">Transmembrane helix</keyword>
<keyword evidence="4" id="KW-0547">Nucleotide-binding</keyword>
<feature type="transmembrane region" description="Helical" evidence="8">
    <location>
        <begin position="194"/>
        <end position="213"/>
    </location>
</feature>
<dbReference type="PROSITE" id="PS50893">
    <property type="entry name" value="ABC_TRANSPORTER_2"/>
    <property type="match status" value="2"/>
</dbReference>
<evidence type="ECO:0000256" key="1">
    <source>
        <dbReference type="ARBA" id="ARBA00004141"/>
    </source>
</evidence>
<dbReference type="InterPro" id="IPR017871">
    <property type="entry name" value="ABC_transporter-like_CS"/>
</dbReference>
<dbReference type="InterPro" id="IPR027417">
    <property type="entry name" value="P-loop_NTPase"/>
</dbReference>
<feature type="transmembrane region" description="Helical" evidence="8">
    <location>
        <begin position="978"/>
        <end position="1001"/>
    </location>
</feature>
<dbReference type="Gene3D" id="1.20.1560.10">
    <property type="entry name" value="ABC transporter type 1, transmembrane domain"/>
    <property type="match status" value="2"/>
</dbReference>
<dbReference type="InterPro" id="IPR011527">
    <property type="entry name" value="ABC1_TM_dom"/>
</dbReference>